<keyword evidence="6" id="KW-1185">Reference proteome</keyword>
<feature type="domain" description="AAA+ ATPase" evidence="4">
    <location>
        <begin position="411"/>
        <end position="543"/>
    </location>
</feature>
<comment type="similarity">
    <text evidence="1">Belongs to the AAA ATPase family.</text>
</comment>
<dbReference type="InterPro" id="IPR003959">
    <property type="entry name" value="ATPase_AAA_core"/>
</dbReference>
<dbReference type="InterPro" id="IPR050221">
    <property type="entry name" value="26S_Proteasome_ATPase"/>
</dbReference>
<dbReference type="GO" id="GO:0005524">
    <property type="term" value="F:ATP binding"/>
    <property type="evidence" value="ECO:0007669"/>
    <property type="project" value="UniProtKB-KW"/>
</dbReference>
<dbReference type="Pfam" id="PF00004">
    <property type="entry name" value="AAA"/>
    <property type="match status" value="1"/>
</dbReference>
<evidence type="ECO:0000256" key="1">
    <source>
        <dbReference type="ARBA" id="ARBA00006914"/>
    </source>
</evidence>
<dbReference type="Proteomes" id="UP000572680">
    <property type="component" value="Unassembled WGS sequence"/>
</dbReference>
<accession>A0A7W3LYI3</accession>
<dbReference type="RefSeq" id="WP_182848486.1">
    <property type="nucleotide sequence ID" value="NZ_BAAALP010000060.1"/>
</dbReference>
<evidence type="ECO:0000313" key="6">
    <source>
        <dbReference type="Proteomes" id="UP000572680"/>
    </source>
</evidence>
<organism evidence="5 6">
    <name type="scientific">Actinomadura namibiensis</name>
    <dbReference type="NCBI Taxonomy" id="182080"/>
    <lineage>
        <taxon>Bacteria</taxon>
        <taxon>Bacillati</taxon>
        <taxon>Actinomycetota</taxon>
        <taxon>Actinomycetes</taxon>
        <taxon>Streptosporangiales</taxon>
        <taxon>Thermomonosporaceae</taxon>
        <taxon>Actinomadura</taxon>
    </lineage>
</organism>
<evidence type="ECO:0000256" key="3">
    <source>
        <dbReference type="ARBA" id="ARBA00022840"/>
    </source>
</evidence>
<evidence type="ECO:0000256" key="2">
    <source>
        <dbReference type="ARBA" id="ARBA00022741"/>
    </source>
</evidence>
<keyword evidence="3" id="KW-0067">ATP-binding</keyword>
<evidence type="ECO:0000313" key="5">
    <source>
        <dbReference type="EMBL" id="MBA8956589.1"/>
    </source>
</evidence>
<keyword evidence="2" id="KW-0547">Nucleotide-binding</keyword>
<dbReference type="SMART" id="SM00382">
    <property type="entry name" value="AAA"/>
    <property type="match status" value="1"/>
</dbReference>
<dbReference type="InterPro" id="IPR054472">
    <property type="entry name" value="WHD"/>
</dbReference>
<dbReference type="AlphaFoldDB" id="A0A7W3LYI3"/>
<dbReference type="InterPro" id="IPR003593">
    <property type="entry name" value="AAA+_ATPase"/>
</dbReference>
<evidence type="ECO:0000259" key="4">
    <source>
        <dbReference type="SMART" id="SM00382"/>
    </source>
</evidence>
<dbReference type="Pfam" id="PF22977">
    <property type="entry name" value="WHD"/>
    <property type="match status" value="1"/>
</dbReference>
<dbReference type="GO" id="GO:0016887">
    <property type="term" value="F:ATP hydrolysis activity"/>
    <property type="evidence" value="ECO:0007669"/>
    <property type="project" value="InterPro"/>
</dbReference>
<name>A0A7W3LYI3_ACTNM</name>
<comment type="caution">
    <text evidence="5">The sequence shown here is derived from an EMBL/GenBank/DDBJ whole genome shotgun (WGS) entry which is preliminary data.</text>
</comment>
<dbReference type="EMBL" id="JACJIA010000016">
    <property type="protein sequence ID" value="MBA8956589.1"/>
    <property type="molecule type" value="Genomic_DNA"/>
</dbReference>
<dbReference type="SUPFAM" id="SSF52540">
    <property type="entry name" value="P-loop containing nucleoside triphosphate hydrolases"/>
    <property type="match status" value="1"/>
</dbReference>
<dbReference type="PANTHER" id="PTHR23073">
    <property type="entry name" value="26S PROTEASOME REGULATORY SUBUNIT"/>
    <property type="match status" value="1"/>
</dbReference>
<protein>
    <submittedName>
        <fullName evidence="5">AAA+ superfamily predicted ATPase</fullName>
    </submittedName>
</protein>
<proteinExistence type="inferred from homology"/>
<sequence length="619" mass="66164">MSAYSDGDGGWAEANRDYLVAVLNLLRTRIRSGGELLDRTTVTGAASRLSAPAALDTLTQGFGLTEFERDVLVLAAGPDLVAETADELASAFGTPRITFAAAMSLLPQAHWSAMTPDAPLRRWKLLRLAEPQSPSHSPLLVDERVLHHLVGAGYLACELAALSRLRSAPADLPPSLRTAAATVACRWAEHRTVLLHGPQPDNVLAAAVGAATAKGLSLREISAADLPGETAARHRMVRLMERETVLDGCAWALDVTDATGEDLARCARSLYAVAAPVVLLAGADAPAVADVVPVEVPRLGLDERRHLFRDALTQPDPLADTAAGVFDLPLPHIGDVVQEVSTGVPLWAACRTRARRTFGGLARVLHPQANWDDLVLPTAQLDQLRALAGRARHRVTVLHDWGFAGRSARGLGTTALFAGGSGTGKTFAAEVIAHDLALDLVQVDAATVVNKYIGETQKNLRRLFDEAEDGGVVLLFDEADALFGRRTEVRDSHDRYSNQEVGYLLQRLETFRGLAILTTNARSALDPAFMRRLSAVISFPYPDLAAREALWRRAFPPGTPLHDIDTAELAVRDLSGGAIASIALSSAYLAATDGGVVTPRHLSDALRWELAKSGRLPSG</sequence>
<reference evidence="5 6" key="1">
    <citation type="submission" date="2020-08" db="EMBL/GenBank/DDBJ databases">
        <title>Genomic Encyclopedia of Type Strains, Phase IV (KMG-IV): sequencing the most valuable type-strain genomes for metagenomic binning, comparative biology and taxonomic classification.</title>
        <authorList>
            <person name="Goeker M."/>
        </authorList>
    </citation>
    <scope>NUCLEOTIDE SEQUENCE [LARGE SCALE GENOMIC DNA]</scope>
    <source>
        <strain evidence="5 6">DSM 44197</strain>
    </source>
</reference>
<dbReference type="CDD" id="cd19481">
    <property type="entry name" value="RecA-like_protease"/>
    <property type="match status" value="1"/>
</dbReference>
<dbReference type="InterPro" id="IPR027417">
    <property type="entry name" value="P-loop_NTPase"/>
</dbReference>
<gene>
    <name evidence="5" type="ORF">HNR61_008272</name>
</gene>
<dbReference type="Gene3D" id="3.40.50.300">
    <property type="entry name" value="P-loop containing nucleotide triphosphate hydrolases"/>
    <property type="match status" value="1"/>
</dbReference>